<accession>A0A0F6SDU7</accession>
<feature type="chain" id="PRO_5002509778" evidence="2">
    <location>
        <begin position="38"/>
        <end position="349"/>
    </location>
</feature>
<feature type="region of interest" description="Disordered" evidence="1">
    <location>
        <begin position="329"/>
        <end position="349"/>
    </location>
</feature>
<dbReference type="AlphaFoldDB" id="A0A0F6SDU7"/>
<sequence length="349" mass="36997">MRAQGTAVAQVTASMPWPHTMRAIVIAALLASGCAHTAGAVAGEVAEEMPEPLIESTLDELGDEDTRRAFVEILSMPEVQDATAGLIGNVTDGTLDALSDEERAARIAEMSSRFVASVSDALADSLERDIGPAVAQTMSRALSASLRRILDEESTQAIAAAVARVAQESAVALAVAMRDELGPAMRAALAEALQDPQTQAAIAVTTRTLSREMVLGVQDAFEQIERENPQTDTVLTRLQDAADEGTNTLQIVLVLAVLALLALVAWQVHTSARARAQEAQAQRREAAIVALTEALRNAQSRPESAELLESLERAFGRRRGREFLRELLERTRRGPGGGGPGGPLEPAGT</sequence>
<keyword evidence="2" id="KW-0732">Signal</keyword>
<dbReference type="EMBL" id="CP011125">
    <property type="protein sequence ID" value="AKF04064.1"/>
    <property type="molecule type" value="Genomic_DNA"/>
</dbReference>
<evidence type="ECO:0000313" key="4">
    <source>
        <dbReference type="Proteomes" id="UP000034883"/>
    </source>
</evidence>
<reference evidence="3 4" key="1">
    <citation type="submission" date="2015-03" db="EMBL/GenBank/DDBJ databases">
        <title>Genome assembly of Sandaracinus amylolyticus DSM 53668.</title>
        <authorList>
            <person name="Sharma G."/>
            <person name="Subramanian S."/>
        </authorList>
    </citation>
    <scope>NUCLEOTIDE SEQUENCE [LARGE SCALE GENOMIC DNA]</scope>
    <source>
        <strain evidence="3 4">DSM 53668</strain>
    </source>
</reference>
<dbReference type="PROSITE" id="PS51257">
    <property type="entry name" value="PROKAR_LIPOPROTEIN"/>
    <property type="match status" value="1"/>
</dbReference>
<dbReference type="Proteomes" id="UP000034883">
    <property type="component" value="Chromosome"/>
</dbReference>
<keyword evidence="4" id="KW-1185">Reference proteome</keyword>
<dbReference type="STRING" id="927083.DB32_001213"/>
<evidence type="ECO:0000313" key="3">
    <source>
        <dbReference type="EMBL" id="AKF04064.1"/>
    </source>
</evidence>
<gene>
    <name evidence="3" type="ORF">DB32_001213</name>
</gene>
<dbReference type="KEGG" id="samy:DB32_001213"/>
<organism evidence="3 4">
    <name type="scientific">Sandaracinus amylolyticus</name>
    <dbReference type="NCBI Taxonomy" id="927083"/>
    <lineage>
        <taxon>Bacteria</taxon>
        <taxon>Pseudomonadati</taxon>
        <taxon>Myxococcota</taxon>
        <taxon>Polyangia</taxon>
        <taxon>Polyangiales</taxon>
        <taxon>Sandaracinaceae</taxon>
        <taxon>Sandaracinus</taxon>
    </lineage>
</organism>
<feature type="signal peptide" evidence="2">
    <location>
        <begin position="1"/>
        <end position="37"/>
    </location>
</feature>
<name>A0A0F6SDU7_9BACT</name>
<evidence type="ECO:0000256" key="1">
    <source>
        <dbReference type="SAM" id="MobiDB-lite"/>
    </source>
</evidence>
<protein>
    <submittedName>
        <fullName evidence="3">Uncharacterized protein</fullName>
    </submittedName>
</protein>
<proteinExistence type="predicted"/>
<evidence type="ECO:0000256" key="2">
    <source>
        <dbReference type="SAM" id="SignalP"/>
    </source>
</evidence>